<dbReference type="Pfam" id="PF21980">
    <property type="entry name" value="MksE"/>
    <property type="match status" value="1"/>
</dbReference>
<evidence type="ECO:0000313" key="2">
    <source>
        <dbReference type="Proteomes" id="UP001597441"/>
    </source>
</evidence>
<protein>
    <recommendedName>
        <fullName evidence="3">DUF4194 domain-containing protein</fullName>
    </recommendedName>
</protein>
<dbReference type="Proteomes" id="UP001597441">
    <property type="component" value="Unassembled WGS sequence"/>
</dbReference>
<sequence>MENGSVKISLDSFLQSNDTKELFAKIDYKLKDGVHIQQEGKQTVLYNYIVENEESLKLYYKELFKVDLSSGGEFPDKYYYLDFNNPNSRGNIVSDHRHYLKNEHIIIGFIIYEIMTIQKEVDLNSITELKRKIRIDYEDIKPGLYRLIAKSQNKNPGKLNDESIDREVKSALIEFKKIGWVKINDDDFELLPAFDRLIKFYENEIQNIDEILKELK</sequence>
<dbReference type="InterPro" id="IPR042038">
    <property type="entry name" value="MukE_N"/>
</dbReference>
<evidence type="ECO:0008006" key="3">
    <source>
        <dbReference type="Google" id="ProtNLM"/>
    </source>
</evidence>
<organism evidence="1 2">
    <name type="scientific">Gelatiniphilus marinus</name>
    <dbReference type="NCBI Taxonomy" id="1759464"/>
    <lineage>
        <taxon>Bacteria</taxon>
        <taxon>Pseudomonadati</taxon>
        <taxon>Bacteroidota</taxon>
        <taxon>Flavobacteriia</taxon>
        <taxon>Flavobacteriales</taxon>
        <taxon>Flavobacteriaceae</taxon>
        <taxon>Gelatiniphilus</taxon>
    </lineage>
</organism>
<accession>A0ABW5JUB6</accession>
<gene>
    <name evidence="1" type="ORF">ACFSQS_08680</name>
</gene>
<evidence type="ECO:0000313" key="1">
    <source>
        <dbReference type="EMBL" id="MFD2535174.1"/>
    </source>
</evidence>
<dbReference type="EMBL" id="JBHULK010000002">
    <property type="protein sequence ID" value="MFD2535174.1"/>
    <property type="molecule type" value="Genomic_DNA"/>
</dbReference>
<dbReference type="InterPro" id="IPR053841">
    <property type="entry name" value="MksE"/>
</dbReference>
<keyword evidence="2" id="KW-1185">Reference proteome</keyword>
<name>A0ABW5JUB6_9FLAO</name>
<dbReference type="Gene3D" id="1.10.10.2250">
    <property type="match status" value="1"/>
</dbReference>
<dbReference type="RefSeq" id="WP_388017141.1">
    <property type="nucleotide sequence ID" value="NZ_JBHUDT010000002.1"/>
</dbReference>
<comment type="caution">
    <text evidence="1">The sequence shown here is derived from an EMBL/GenBank/DDBJ whole genome shotgun (WGS) entry which is preliminary data.</text>
</comment>
<reference evidence="2" key="1">
    <citation type="journal article" date="2019" name="Int. J. Syst. Evol. Microbiol.">
        <title>The Global Catalogue of Microorganisms (GCM) 10K type strain sequencing project: providing services to taxonomists for standard genome sequencing and annotation.</title>
        <authorList>
            <consortium name="The Broad Institute Genomics Platform"/>
            <consortium name="The Broad Institute Genome Sequencing Center for Infectious Disease"/>
            <person name="Wu L."/>
            <person name="Ma J."/>
        </authorList>
    </citation>
    <scope>NUCLEOTIDE SEQUENCE [LARGE SCALE GENOMIC DNA]</scope>
    <source>
        <strain evidence="2">KCTC 42903</strain>
    </source>
</reference>
<proteinExistence type="predicted"/>